<dbReference type="OrthoDB" id="2443070at2759"/>
<feature type="non-terminal residue" evidence="1">
    <location>
        <position position="1"/>
    </location>
</feature>
<name>A0A9N9JHU1_9GLOM</name>
<dbReference type="AlphaFoldDB" id="A0A9N9JHU1"/>
<accession>A0A9N9JHU1</accession>
<proteinExistence type="predicted"/>
<sequence>DVNDLVMQGALLILFPPTPSCGYVRPDVNRVNERLEELIELGFDLTYNVIGDIMQLFENRLSDVGGIFLESFVKIKGITVKELLEKILIESIKPERNLKKFELWNFLNIHLEKIYDEDFNEEAKKLRSKIEYQEDAFMKAMTEYMEHTSESNITNNPDNEDDTEDAPKKFITSLKLLPKFYSWILKIFGANAEITKVCFDDILKTRVSINEQLIQDLNSELPPNGWTKCSYEATVNIWKIFCNSG</sequence>
<protein>
    <submittedName>
        <fullName evidence="1">2916_t:CDS:1</fullName>
    </submittedName>
</protein>
<reference evidence="1" key="1">
    <citation type="submission" date="2021-06" db="EMBL/GenBank/DDBJ databases">
        <authorList>
            <person name="Kallberg Y."/>
            <person name="Tangrot J."/>
            <person name="Rosling A."/>
        </authorList>
    </citation>
    <scope>NUCLEOTIDE SEQUENCE</scope>
    <source>
        <strain evidence="1">CL551</strain>
    </source>
</reference>
<dbReference type="Proteomes" id="UP000789342">
    <property type="component" value="Unassembled WGS sequence"/>
</dbReference>
<organism evidence="1 2">
    <name type="scientific">Acaulospora morrowiae</name>
    <dbReference type="NCBI Taxonomy" id="94023"/>
    <lineage>
        <taxon>Eukaryota</taxon>
        <taxon>Fungi</taxon>
        <taxon>Fungi incertae sedis</taxon>
        <taxon>Mucoromycota</taxon>
        <taxon>Glomeromycotina</taxon>
        <taxon>Glomeromycetes</taxon>
        <taxon>Diversisporales</taxon>
        <taxon>Acaulosporaceae</taxon>
        <taxon>Acaulospora</taxon>
    </lineage>
</organism>
<feature type="non-terminal residue" evidence="1">
    <location>
        <position position="245"/>
    </location>
</feature>
<evidence type="ECO:0000313" key="2">
    <source>
        <dbReference type="Proteomes" id="UP000789342"/>
    </source>
</evidence>
<keyword evidence="2" id="KW-1185">Reference proteome</keyword>
<comment type="caution">
    <text evidence="1">The sequence shown here is derived from an EMBL/GenBank/DDBJ whole genome shotgun (WGS) entry which is preliminary data.</text>
</comment>
<evidence type="ECO:0000313" key="1">
    <source>
        <dbReference type="EMBL" id="CAG8783265.1"/>
    </source>
</evidence>
<dbReference type="EMBL" id="CAJVPV010054482">
    <property type="protein sequence ID" value="CAG8783265.1"/>
    <property type="molecule type" value="Genomic_DNA"/>
</dbReference>
<gene>
    <name evidence="1" type="ORF">AMORRO_LOCUS17503</name>
</gene>